<dbReference type="AlphaFoldDB" id="A0A210Q5V0"/>
<feature type="transmembrane region" description="Helical" evidence="9">
    <location>
        <begin position="139"/>
        <end position="162"/>
    </location>
</feature>
<reference evidence="11 12" key="1">
    <citation type="journal article" date="2017" name="Nat. Ecol. Evol.">
        <title>Scallop genome provides insights into evolution of bilaterian karyotype and development.</title>
        <authorList>
            <person name="Wang S."/>
            <person name="Zhang J."/>
            <person name="Jiao W."/>
            <person name="Li J."/>
            <person name="Xun X."/>
            <person name="Sun Y."/>
            <person name="Guo X."/>
            <person name="Huan P."/>
            <person name="Dong B."/>
            <person name="Zhang L."/>
            <person name="Hu X."/>
            <person name="Sun X."/>
            <person name="Wang J."/>
            <person name="Zhao C."/>
            <person name="Wang Y."/>
            <person name="Wang D."/>
            <person name="Huang X."/>
            <person name="Wang R."/>
            <person name="Lv J."/>
            <person name="Li Y."/>
            <person name="Zhang Z."/>
            <person name="Liu B."/>
            <person name="Lu W."/>
            <person name="Hui Y."/>
            <person name="Liang J."/>
            <person name="Zhou Z."/>
            <person name="Hou R."/>
            <person name="Li X."/>
            <person name="Liu Y."/>
            <person name="Li H."/>
            <person name="Ning X."/>
            <person name="Lin Y."/>
            <person name="Zhao L."/>
            <person name="Xing Q."/>
            <person name="Dou J."/>
            <person name="Li Y."/>
            <person name="Mao J."/>
            <person name="Guo H."/>
            <person name="Dou H."/>
            <person name="Li T."/>
            <person name="Mu C."/>
            <person name="Jiang W."/>
            <person name="Fu Q."/>
            <person name="Fu X."/>
            <person name="Miao Y."/>
            <person name="Liu J."/>
            <person name="Yu Q."/>
            <person name="Li R."/>
            <person name="Liao H."/>
            <person name="Li X."/>
            <person name="Kong Y."/>
            <person name="Jiang Z."/>
            <person name="Chourrout D."/>
            <person name="Li R."/>
            <person name="Bao Z."/>
        </authorList>
    </citation>
    <scope>NUCLEOTIDE SEQUENCE [LARGE SCALE GENOMIC DNA]</scope>
    <source>
        <strain evidence="11 12">PY_sf001</strain>
    </source>
</reference>
<evidence type="ECO:0000256" key="5">
    <source>
        <dbReference type="ARBA" id="ARBA00023136"/>
    </source>
</evidence>
<dbReference type="InterPro" id="IPR017452">
    <property type="entry name" value="GPCR_Rhodpsn_7TM"/>
</dbReference>
<keyword evidence="6 11" id="KW-0675">Receptor</keyword>
<keyword evidence="7" id="KW-0807">Transducer</keyword>
<keyword evidence="2 9" id="KW-0812">Transmembrane</keyword>
<dbReference type="PANTHER" id="PTHR24238">
    <property type="entry name" value="G-PROTEIN COUPLED RECEPTOR"/>
    <property type="match status" value="1"/>
</dbReference>
<evidence type="ECO:0000256" key="7">
    <source>
        <dbReference type="ARBA" id="ARBA00023224"/>
    </source>
</evidence>
<evidence type="ECO:0000256" key="6">
    <source>
        <dbReference type="ARBA" id="ARBA00023170"/>
    </source>
</evidence>
<accession>A0A210Q5V0</accession>
<dbReference type="Proteomes" id="UP000242188">
    <property type="component" value="Unassembled WGS sequence"/>
</dbReference>
<comment type="caution">
    <text evidence="11">The sequence shown here is derived from an EMBL/GenBank/DDBJ whole genome shotgun (WGS) entry which is preliminary data.</text>
</comment>
<feature type="transmembrane region" description="Helical" evidence="9">
    <location>
        <begin position="191"/>
        <end position="214"/>
    </location>
</feature>
<dbReference type="PROSITE" id="PS00237">
    <property type="entry name" value="G_PROTEIN_RECEP_F1_1"/>
    <property type="match status" value="1"/>
</dbReference>
<dbReference type="PANTHER" id="PTHR24238:SF47">
    <property type="entry name" value="ECDYSTEROIDS_DOPAMINE RECEPTOR-RELATED"/>
    <property type="match status" value="1"/>
</dbReference>
<keyword evidence="3 9" id="KW-1133">Transmembrane helix</keyword>
<evidence type="ECO:0000259" key="10">
    <source>
        <dbReference type="PROSITE" id="PS50262"/>
    </source>
</evidence>
<gene>
    <name evidence="11" type="ORF">KP79_PYT21090</name>
</gene>
<dbReference type="OrthoDB" id="5969463at2759"/>
<feature type="domain" description="G-protein coupled receptors family 1 profile" evidence="10">
    <location>
        <begin position="40"/>
        <end position="305"/>
    </location>
</feature>
<keyword evidence="5 9" id="KW-0472">Membrane</keyword>
<dbReference type="GO" id="GO:0004930">
    <property type="term" value="F:G protein-coupled receptor activity"/>
    <property type="evidence" value="ECO:0007669"/>
    <property type="project" value="UniProtKB-KW"/>
</dbReference>
<feature type="transmembrane region" description="Helical" evidence="9">
    <location>
        <begin position="26"/>
        <end position="50"/>
    </location>
</feature>
<feature type="region of interest" description="Disordered" evidence="8">
    <location>
        <begin position="231"/>
        <end position="262"/>
    </location>
</feature>
<evidence type="ECO:0000256" key="9">
    <source>
        <dbReference type="SAM" id="Phobius"/>
    </source>
</evidence>
<dbReference type="CDD" id="cd00637">
    <property type="entry name" value="7tm_classA_rhodopsin-like"/>
    <property type="match status" value="1"/>
</dbReference>
<evidence type="ECO:0000256" key="3">
    <source>
        <dbReference type="ARBA" id="ARBA00022989"/>
    </source>
</evidence>
<dbReference type="InterPro" id="IPR000276">
    <property type="entry name" value="GPCR_Rhodpsn"/>
</dbReference>
<feature type="compositionally biased region" description="Polar residues" evidence="8">
    <location>
        <begin position="287"/>
        <end position="305"/>
    </location>
</feature>
<organism evidence="11 12">
    <name type="scientific">Mizuhopecten yessoensis</name>
    <name type="common">Japanese scallop</name>
    <name type="synonym">Patinopecten yessoensis</name>
    <dbReference type="NCBI Taxonomy" id="6573"/>
    <lineage>
        <taxon>Eukaryota</taxon>
        <taxon>Metazoa</taxon>
        <taxon>Spiralia</taxon>
        <taxon>Lophotrochozoa</taxon>
        <taxon>Mollusca</taxon>
        <taxon>Bivalvia</taxon>
        <taxon>Autobranchia</taxon>
        <taxon>Pteriomorphia</taxon>
        <taxon>Pectinida</taxon>
        <taxon>Pectinoidea</taxon>
        <taxon>Pectinidae</taxon>
        <taxon>Mizuhopecten</taxon>
    </lineage>
</organism>
<evidence type="ECO:0000313" key="12">
    <source>
        <dbReference type="Proteomes" id="UP000242188"/>
    </source>
</evidence>
<dbReference type="GO" id="GO:0016020">
    <property type="term" value="C:membrane"/>
    <property type="evidence" value="ECO:0007669"/>
    <property type="project" value="UniProtKB-SubCell"/>
</dbReference>
<evidence type="ECO:0000256" key="1">
    <source>
        <dbReference type="ARBA" id="ARBA00004141"/>
    </source>
</evidence>
<evidence type="ECO:0000256" key="8">
    <source>
        <dbReference type="SAM" id="MobiDB-lite"/>
    </source>
</evidence>
<feature type="transmembrane region" description="Helical" evidence="9">
    <location>
        <begin position="62"/>
        <end position="83"/>
    </location>
</feature>
<keyword evidence="12" id="KW-1185">Reference proteome</keyword>
<dbReference type="Gene3D" id="1.20.1070.10">
    <property type="entry name" value="Rhodopsin 7-helix transmembrane proteins"/>
    <property type="match status" value="1"/>
</dbReference>
<protein>
    <submittedName>
        <fullName evidence="11">Neuropeptide FF receptor 1</fullName>
    </submittedName>
</protein>
<dbReference type="PROSITE" id="PS50262">
    <property type="entry name" value="G_PROTEIN_RECEP_F1_2"/>
    <property type="match status" value="1"/>
</dbReference>
<dbReference type="Pfam" id="PF00001">
    <property type="entry name" value="7tm_1"/>
    <property type="match status" value="1"/>
</dbReference>
<feature type="transmembrane region" description="Helical" evidence="9">
    <location>
        <begin position="98"/>
        <end position="118"/>
    </location>
</feature>
<dbReference type="EMBL" id="NEDP02004925">
    <property type="protein sequence ID" value="OWF44098.1"/>
    <property type="molecule type" value="Genomic_DNA"/>
</dbReference>
<keyword evidence="4" id="KW-0297">G-protein coupled receptor</keyword>
<evidence type="ECO:0000313" key="11">
    <source>
        <dbReference type="EMBL" id="OWF44098.1"/>
    </source>
</evidence>
<name>A0A210Q5V0_MIZYE</name>
<proteinExistence type="predicted"/>
<evidence type="ECO:0000256" key="2">
    <source>
        <dbReference type="ARBA" id="ARBA00022692"/>
    </source>
</evidence>
<dbReference type="SUPFAM" id="SSF81321">
    <property type="entry name" value="Family A G protein-coupled receptor-like"/>
    <property type="match status" value="1"/>
</dbReference>
<comment type="subcellular location">
    <subcellularLocation>
        <location evidence="1">Membrane</location>
        <topology evidence="1">Multi-pass membrane protein</topology>
    </subcellularLocation>
</comment>
<feature type="region of interest" description="Disordered" evidence="8">
    <location>
        <begin position="278"/>
        <end position="305"/>
    </location>
</feature>
<evidence type="ECO:0000256" key="4">
    <source>
        <dbReference type="ARBA" id="ARBA00023040"/>
    </source>
</evidence>
<sequence>MKMSMNATYSLEEEDYEEFKKNGIPITAYLIVLCVVGTVGNTHVFLVYLLKYKASTYKTFTLCLAVVDFLGCTFCIPASLYIIRHRNTVQSLPFCKVYRALMNFTGAYSLLVLDCIAVERYRKVCQATRVQFTIRTTRILCAVNVVLVLVMIVIPGIIIYGINRKTTQDNSLLGYECTVLDHFKSSTLAKIYRGILFILFVLFLIVSIVLYTLVGRKIYVHQIKHSRTVSLSTRMPKSKHTGSESLSTEDGRHPIRHSHEKGMSSDIMTLVTTVHDNHNSDVPGDIRTSNPSAPDVNSNNSETRR</sequence>